<evidence type="ECO:0000259" key="8">
    <source>
        <dbReference type="PROSITE" id="PS50909"/>
    </source>
</evidence>
<evidence type="ECO:0000256" key="4">
    <source>
        <dbReference type="ARBA" id="ARBA00022927"/>
    </source>
</evidence>
<evidence type="ECO:0008006" key="11">
    <source>
        <dbReference type="Google" id="ProtNLM"/>
    </source>
</evidence>
<dbReference type="EMBL" id="JAUJYN010000007">
    <property type="protein sequence ID" value="KAK1267072.1"/>
    <property type="molecule type" value="Genomic_DNA"/>
</dbReference>
<dbReference type="InterPro" id="IPR038425">
    <property type="entry name" value="GAT_sf"/>
</dbReference>
<gene>
    <name evidence="9" type="ORF">QJS04_geneDACA015303</name>
</gene>
<reference evidence="9" key="2">
    <citation type="submission" date="2023-06" db="EMBL/GenBank/DDBJ databases">
        <authorList>
            <person name="Ma L."/>
            <person name="Liu K.-W."/>
            <person name="Li Z."/>
            <person name="Hsiao Y.-Y."/>
            <person name="Qi Y."/>
            <person name="Fu T."/>
            <person name="Tang G."/>
            <person name="Zhang D."/>
            <person name="Sun W.-H."/>
            <person name="Liu D.-K."/>
            <person name="Li Y."/>
            <person name="Chen G.-Z."/>
            <person name="Liu X.-D."/>
            <person name="Liao X.-Y."/>
            <person name="Jiang Y.-T."/>
            <person name="Yu X."/>
            <person name="Hao Y."/>
            <person name="Huang J."/>
            <person name="Zhao X.-W."/>
            <person name="Ke S."/>
            <person name="Chen Y.-Y."/>
            <person name="Wu W.-L."/>
            <person name="Hsu J.-L."/>
            <person name="Lin Y.-F."/>
            <person name="Huang M.-D."/>
            <person name="Li C.-Y."/>
            <person name="Huang L."/>
            <person name="Wang Z.-W."/>
            <person name="Zhao X."/>
            <person name="Zhong W.-Y."/>
            <person name="Peng D.-H."/>
            <person name="Ahmad S."/>
            <person name="Lan S."/>
            <person name="Zhang J.-S."/>
            <person name="Tsai W.-C."/>
            <person name="Van De Peer Y."/>
            <person name="Liu Z.-J."/>
        </authorList>
    </citation>
    <scope>NUCLEOTIDE SEQUENCE</scope>
    <source>
        <strain evidence="9">SCP</strain>
        <tissue evidence="9">Leaves</tissue>
    </source>
</reference>
<dbReference type="GO" id="GO:0035091">
    <property type="term" value="F:phosphatidylinositol binding"/>
    <property type="evidence" value="ECO:0007669"/>
    <property type="project" value="InterPro"/>
</dbReference>
<sequence>MEKINFAALGERLKTSGAQVGERLKTGGSQVGEKLKIGGAQMGRMVSGKMKEILQGQSQEAKMVEDATSEHFEEPNWGLNLRICTLLNGEELNGPEVIRAIKKKIGCKSTVSQGLSLDLLEVCAMNCDKVFSEIASEKVLDEMVRVIDNPQTHHSVRLRAIQLIHAWGENDDLGYLPVFHQTSMLAKTDNPFAQIPSVLKESLKSREVPLPPEDNEILSLSSLGLGDDQQQMTLPEGYPNPYLEQYSDHSVAEQSNSLSVEERKEILIVARNNVERLSSILNSGASQKHATDEKAVDLINKCKESQLILQGIIQNTTDDEELLFEALSIHDQLGEVLMAAKSDAPRSEDSGAPKDPISSAMPEEVEVEPDTSKGGGTGEAAKDAKSVED</sequence>
<keyword evidence="4" id="KW-0653">Protein transport</keyword>
<protein>
    <recommendedName>
        <fullName evidence="11">TOM1-like protein 2</fullName>
    </recommendedName>
</protein>
<feature type="domain" description="VHS" evidence="7">
    <location>
        <begin position="67"/>
        <end position="169"/>
    </location>
</feature>
<evidence type="ECO:0000256" key="3">
    <source>
        <dbReference type="ARBA" id="ARBA00022448"/>
    </source>
</evidence>
<feature type="compositionally biased region" description="Basic and acidic residues" evidence="6">
    <location>
        <begin position="343"/>
        <end position="352"/>
    </location>
</feature>
<evidence type="ECO:0000256" key="2">
    <source>
        <dbReference type="ARBA" id="ARBA00007708"/>
    </source>
</evidence>
<dbReference type="Gene3D" id="1.20.58.160">
    <property type="match status" value="1"/>
</dbReference>
<accession>A0AAV9ASC8</accession>
<reference evidence="9" key="1">
    <citation type="journal article" date="2023" name="Nat. Commun.">
        <title>Diploid and tetraploid genomes of Acorus and the evolution of monocots.</title>
        <authorList>
            <person name="Ma L."/>
            <person name="Liu K.W."/>
            <person name="Li Z."/>
            <person name="Hsiao Y.Y."/>
            <person name="Qi Y."/>
            <person name="Fu T."/>
            <person name="Tang G.D."/>
            <person name="Zhang D."/>
            <person name="Sun W.H."/>
            <person name="Liu D.K."/>
            <person name="Li Y."/>
            <person name="Chen G.Z."/>
            <person name="Liu X.D."/>
            <person name="Liao X.Y."/>
            <person name="Jiang Y.T."/>
            <person name="Yu X."/>
            <person name="Hao Y."/>
            <person name="Huang J."/>
            <person name="Zhao X.W."/>
            <person name="Ke S."/>
            <person name="Chen Y.Y."/>
            <person name="Wu W.L."/>
            <person name="Hsu J.L."/>
            <person name="Lin Y.F."/>
            <person name="Huang M.D."/>
            <person name="Li C.Y."/>
            <person name="Huang L."/>
            <person name="Wang Z.W."/>
            <person name="Zhao X."/>
            <person name="Zhong W.Y."/>
            <person name="Peng D.H."/>
            <person name="Ahmad S."/>
            <person name="Lan S."/>
            <person name="Zhang J.S."/>
            <person name="Tsai W.C."/>
            <person name="Van de Peer Y."/>
            <person name="Liu Z.J."/>
        </authorList>
    </citation>
    <scope>NUCLEOTIDE SEQUENCE</scope>
    <source>
        <strain evidence="9">SCP</strain>
    </source>
</reference>
<dbReference type="Pfam" id="PF03127">
    <property type="entry name" value="GAT"/>
    <property type="match status" value="1"/>
</dbReference>
<dbReference type="InterPro" id="IPR044836">
    <property type="entry name" value="TOL_plant"/>
</dbReference>
<organism evidence="9 10">
    <name type="scientific">Acorus gramineus</name>
    <name type="common">Dwarf sweet flag</name>
    <dbReference type="NCBI Taxonomy" id="55184"/>
    <lineage>
        <taxon>Eukaryota</taxon>
        <taxon>Viridiplantae</taxon>
        <taxon>Streptophyta</taxon>
        <taxon>Embryophyta</taxon>
        <taxon>Tracheophyta</taxon>
        <taxon>Spermatophyta</taxon>
        <taxon>Magnoliopsida</taxon>
        <taxon>Liliopsida</taxon>
        <taxon>Acoraceae</taxon>
        <taxon>Acorus</taxon>
    </lineage>
</organism>
<dbReference type="PROSITE" id="PS50179">
    <property type="entry name" value="VHS"/>
    <property type="match status" value="1"/>
</dbReference>
<evidence type="ECO:0000313" key="10">
    <source>
        <dbReference type="Proteomes" id="UP001179952"/>
    </source>
</evidence>
<dbReference type="Proteomes" id="UP001179952">
    <property type="component" value="Unassembled WGS sequence"/>
</dbReference>
<name>A0AAV9ASC8_ACOGR</name>
<proteinExistence type="inferred from homology"/>
<feature type="domain" description="GAT" evidence="8">
    <location>
        <begin position="258"/>
        <end position="345"/>
    </location>
</feature>
<comment type="caution">
    <text evidence="9">The sequence shown here is derived from an EMBL/GenBank/DDBJ whole genome shotgun (WGS) entry which is preliminary data.</text>
</comment>
<dbReference type="Gene3D" id="1.25.40.90">
    <property type="match status" value="1"/>
</dbReference>
<comment type="similarity">
    <text evidence="2">Belongs to the TOM1 family.</text>
</comment>
<keyword evidence="3" id="KW-0813">Transport</keyword>
<dbReference type="InterPro" id="IPR002014">
    <property type="entry name" value="VHS_dom"/>
</dbReference>
<dbReference type="InterPro" id="IPR008942">
    <property type="entry name" value="ENTH_VHS"/>
</dbReference>
<evidence type="ECO:0000259" key="7">
    <source>
        <dbReference type="PROSITE" id="PS50179"/>
    </source>
</evidence>
<dbReference type="PANTHER" id="PTHR46646:SF5">
    <property type="entry name" value="TOM1-LIKE PROTEIN 2"/>
    <property type="match status" value="1"/>
</dbReference>
<dbReference type="CDD" id="cd03561">
    <property type="entry name" value="VHS"/>
    <property type="match status" value="1"/>
</dbReference>
<dbReference type="GO" id="GO:0005737">
    <property type="term" value="C:cytoplasm"/>
    <property type="evidence" value="ECO:0007669"/>
    <property type="project" value="UniProtKB-ARBA"/>
</dbReference>
<dbReference type="SUPFAM" id="SSF89009">
    <property type="entry name" value="GAT-like domain"/>
    <property type="match status" value="1"/>
</dbReference>
<dbReference type="GO" id="GO:0043328">
    <property type="term" value="P:protein transport to vacuole involved in ubiquitin-dependent protein catabolic process via the multivesicular body sorting pathway"/>
    <property type="evidence" value="ECO:0007669"/>
    <property type="project" value="InterPro"/>
</dbReference>
<feature type="region of interest" description="Disordered" evidence="6">
    <location>
        <begin position="341"/>
        <end position="389"/>
    </location>
</feature>
<dbReference type="AlphaFoldDB" id="A0AAV9ASC8"/>
<dbReference type="PANTHER" id="PTHR46646">
    <property type="entry name" value="TOM1-LIKE PROTEIN 1"/>
    <property type="match status" value="1"/>
</dbReference>
<comment type="subcellular location">
    <subcellularLocation>
        <location evidence="1">Membrane</location>
        <topology evidence="1">Peripheral membrane protein</topology>
    </subcellularLocation>
</comment>
<feature type="compositionally biased region" description="Basic and acidic residues" evidence="6">
    <location>
        <begin position="380"/>
        <end position="389"/>
    </location>
</feature>
<evidence type="ECO:0000256" key="6">
    <source>
        <dbReference type="SAM" id="MobiDB-lite"/>
    </source>
</evidence>
<dbReference type="Pfam" id="PF00790">
    <property type="entry name" value="VHS"/>
    <property type="match status" value="1"/>
</dbReference>
<dbReference type="SUPFAM" id="SSF48464">
    <property type="entry name" value="ENTH/VHS domain"/>
    <property type="match status" value="1"/>
</dbReference>
<evidence type="ECO:0000313" key="9">
    <source>
        <dbReference type="EMBL" id="KAK1267072.1"/>
    </source>
</evidence>
<keyword evidence="10" id="KW-1185">Reference proteome</keyword>
<keyword evidence="5" id="KW-0472">Membrane</keyword>
<dbReference type="SMART" id="SM00288">
    <property type="entry name" value="VHS"/>
    <property type="match status" value="1"/>
</dbReference>
<evidence type="ECO:0000256" key="5">
    <source>
        <dbReference type="ARBA" id="ARBA00023136"/>
    </source>
</evidence>
<dbReference type="InterPro" id="IPR004152">
    <property type="entry name" value="GAT_dom"/>
</dbReference>
<dbReference type="GO" id="GO:0016020">
    <property type="term" value="C:membrane"/>
    <property type="evidence" value="ECO:0007669"/>
    <property type="project" value="UniProtKB-SubCell"/>
</dbReference>
<dbReference type="GO" id="GO:0043130">
    <property type="term" value="F:ubiquitin binding"/>
    <property type="evidence" value="ECO:0007669"/>
    <property type="project" value="InterPro"/>
</dbReference>
<dbReference type="PROSITE" id="PS50909">
    <property type="entry name" value="GAT"/>
    <property type="match status" value="1"/>
</dbReference>
<evidence type="ECO:0000256" key="1">
    <source>
        <dbReference type="ARBA" id="ARBA00004170"/>
    </source>
</evidence>